<dbReference type="InterPro" id="IPR036259">
    <property type="entry name" value="MFS_trans_sf"/>
</dbReference>
<keyword evidence="4 5" id="KW-0472">Membrane</keyword>
<dbReference type="GO" id="GO:0022857">
    <property type="term" value="F:transmembrane transporter activity"/>
    <property type="evidence" value="ECO:0007669"/>
    <property type="project" value="InterPro"/>
</dbReference>
<dbReference type="PROSITE" id="PS50850">
    <property type="entry name" value="MFS"/>
    <property type="match status" value="1"/>
</dbReference>
<dbReference type="PANTHER" id="PTHR23523:SF2">
    <property type="entry name" value="2-NITROIMIDAZOLE TRANSPORTER"/>
    <property type="match status" value="1"/>
</dbReference>
<protein>
    <submittedName>
        <fullName evidence="7">CP family cyanate transporter-like MFS transporter</fullName>
    </submittedName>
</protein>
<feature type="transmembrane region" description="Helical" evidence="5">
    <location>
        <begin position="94"/>
        <end position="116"/>
    </location>
</feature>
<dbReference type="AlphaFoldDB" id="A0A7Y9GQ25"/>
<feature type="transmembrane region" description="Helical" evidence="5">
    <location>
        <begin position="273"/>
        <end position="293"/>
    </location>
</feature>
<evidence type="ECO:0000256" key="1">
    <source>
        <dbReference type="ARBA" id="ARBA00004651"/>
    </source>
</evidence>
<dbReference type="Proteomes" id="UP000576969">
    <property type="component" value="Unassembled WGS sequence"/>
</dbReference>
<dbReference type="InterPro" id="IPR011701">
    <property type="entry name" value="MFS"/>
</dbReference>
<comment type="caution">
    <text evidence="7">The sequence shown here is derived from an EMBL/GenBank/DDBJ whole genome shotgun (WGS) entry which is preliminary data.</text>
</comment>
<dbReference type="PANTHER" id="PTHR23523">
    <property type="match status" value="1"/>
</dbReference>
<proteinExistence type="predicted"/>
<feature type="transmembrane region" description="Helical" evidence="5">
    <location>
        <begin position="154"/>
        <end position="176"/>
    </location>
</feature>
<dbReference type="EMBL" id="JACCBV010000001">
    <property type="protein sequence ID" value="NYE20610.1"/>
    <property type="molecule type" value="Genomic_DNA"/>
</dbReference>
<evidence type="ECO:0000259" key="6">
    <source>
        <dbReference type="PROSITE" id="PS50850"/>
    </source>
</evidence>
<evidence type="ECO:0000256" key="3">
    <source>
        <dbReference type="ARBA" id="ARBA00022989"/>
    </source>
</evidence>
<dbReference type="Gene3D" id="1.20.1250.20">
    <property type="entry name" value="MFS general substrate transporter like domains"/>
    <property type="match status" value="1"/>
</dbReference>
<keyword evidence="8" id="KW-1185">Reference proteome</keyword>
<feature type="transmembrane region" description="Helical" evidence="5">
    <location>
        <begin position="38"/>
        <end position="63"/>
    </location>
</feature>
<feature type="domain" description="Major facilitator superfamily (MFS) profile" evidence="6">
    <location>
        <begin position="1"/>
        <end position="417"/>
    </location>
</feature>
<name>A0A7Y9GQ25_9MICO</name>
<gene>
    <name evidence="7" type="ORF">BJ991_002638</name>
</gene>
<dbReference type="GO" id="GO:0005886">
    <property type="term" value="C:plasma membrane"/>
    <property type="evidence" value="ECO:0007669"/>
    <property type="project" value="UniProtKB-SubCell"/>
</dbReference>
<feature type="transmembrane region" description="Helical" evidence="5">
    <location>
        <begin position="300"/>
        <end position="319"/>
    </location>
</feature>
<dbReference type="Pfam" id="PF07690">
    <property type="entry name" value="MFS_1"/>
    <property type="match status" value="1"/>
</dbReference>
<evidence type="ECO:0000313" key="7">
    <source>
        <dbReference type="EMBL" id="NYE20610.1"/>
    </source>
</evidence>
<dbReference type="InterPro" id="IPR020846">
    <property type="entry name" value="MFS_dom"/>
</dbReference>
<sequence length="418" mass="42921">MPWLVITGVLVAALSLRGPIVAPTPVLTDIERDLDVGAAAAGLLTTAPVLMFALLTPVAAVVIRRAGAETALVVSLSGVLLGTFVRALPGFGSMLVGMVVIGASITIGNVVIPVIIRRDVRPERVAIVTAAYAAMLNAGSLITSLLTAPLASVIGWPAALLTWSVITIAGIIVWAAHLQRERRAGDDPDELYSGVPAPAASSSAPGRDVDPDILTGPLPVVTRRGGERRMLRRPVAWLLVASFALQCTIYYALSTWLPTFAADELQLDAASAGAIASVYQGVGIAGAFLVPLLMRFTPRIVTPLVICASWLVVTIGLLAAPGSLWVWLAVGAIGHAGGFVVIFSALVAVARDDAEAAGLSALVQGFGYAVGALGAPVVGALHEATGEWTAALVLLLILAIGYCATLLAAIAAAGRPRR</sequence>
<feature type="transmembrane region" description="Helical" evidence="5">
    <location>
        <begin position="361"/>
        <end position="382"/>
    </location>
</feature>
<comment type="subcellular location">
    <subcellularLocation>
        <location evidence="1">Cell membrane</location>
        <topology evidence="1">Multi-pass membrane protein</topology>
    </subcellularLocation>
</comment>
<evidence type="ECO:0000256" key="5">
    <source>
        <dbReference type="SAM" id="Phobius"/>
    </source>
</evidence>
<feature type="transmembrane region" description="Helical" evidence="5">
    <location>
        <begin position="234"/>
        <end position="253"/>
    </location>
</feature>
<dbReference type="SUPFAM" id="SSF103473">
    <property type="entry name" value="MFS general substrate transporter"/>
    <property type="match status" value="1"/>
</dbReference>
<evidence type="ECO:0000256" key="2">
    <source>
        <dbReference type="ARBA" id="ARBA00022692"/>
    </source>
</evidence>
<reference evidence="7 8" key="1">
    <citation type="submission" date="2020-07" db="EMBL/GenBank/DDBJ databases">
        <title>Sequencing the genomes of 1000 actinobacteria strains.</title>
        <authorList>
            <person name="Klenk H.-P."/>
        </authorList>
    </citation>
    <scope>NUCLEOTIDE SEQUENCE [LARGE SCALE GENOMIC DNA]</scope>
    <source>
        <strain evidence="7 8">DSM 24662</strain>
    </source>
</reference>
<feature type="transmembrane region" description="Helical" evidence="5">
    <location>
        <begin position="325"/>
        <end position="349"/>
    </location>
</feature>
<feature type="transmembrane region" description="Helical" evidence="5">
    <location>
        <begin position="388"/>
        <end position="413"/>
    </location>
</feature>
<evidence type="ECO:0000256" key="4">
    <source>
        <dbReference type="ARBA" id="ARBA00023136"/>
    </source>
</evidence>
<keyword evidence="2 5" id="KW-0812">Transmembrane</keyword>
<feature type="transmembrane region" description="Helical" evidence="5">
    <location>
        <begin position="125"/>
        <end position="148"/>
    </location>
</feature>
<accession>A0A7Y9GQ25</accession>
<dbReference type="RefSeq" id="WP_179490687.1">
    <property type="nucleotide sequence ID" value="NZ_JACCBV010000001.1"/>
</dbReference>
<feature type="transmembrane region" description="Helical" evidence="5">
    <location>
        <begin position="70"/>
        <end position="88"/>
    </location>
</feature>
<organism evidence="7 8">
    <name type="scientific">Microbacterium immunditiarum</name>
    <dbReference type="NCBI Taxonomy" id="337480"/>
    <lineage>
        <taxon>Bacteria</taxon>
        <taxon>Bacillati</taxon>
        <taxon>Actinomycetota</taxon>
        <taxon>Actinomycetes</taxon>
        <taxon>Micrococcales</taxon>
        <taxon>Microbacteriaceae</taxon>
        <taxon>Microbacterium</taxon>
    </lineage>
</organism>
<evidence type="ECO:0000313" key="8">
    <source>
        <dbReference type="Proteomes" id="UP000576969"/>
    </source>
</evidence>
<keyword evidence="3 5" id="KW-1133">Transmembrane helix</keyword>
<dbReference type="InterPro" id="IPR052524">
    <property type="entry name" value="MFS_Cyanate_Porter"/>
</dbReference>